<reference evidence="2 3" key="1">
    <citation type="submission" date="2021-06" db="EMBL/GenBank/DDBJ databases">
        <title>Caerostris darwini draft genome.</title>
        <authorList>
            <person name="Kono N."/>
            <person name="Arakawa K."/>
        </authorList>
    </citation>
    <scope>NUCLEOTIDE SEQUENCE [LARGE SCALE GENOMIC DNA]</scope>
</reference>
<dbReference type="EMBL" id="BPLQ01013182">
    <property type="protein sequence ID" value="GIY70489.1"/>
    <property type="molecule type" value="Genomic_DNA"/>
</dbReference>
<evidence type="ECO:0000313" key="3">
    <source>
        <dbReference type="Proteomes" id="UP001054837"/>
    </source>
</evidence>
<keyword evidence="3" id="KW-1185">Reference proteome</keyword>
<sequence>MHLVNPNVHLPIEGRWWLVFAHRARFMERDHTTPDAGDEGGTKKSSAPLSYQDTKEGSKQARADREVTTCTRRISFVAPPVLLSGGRE</sequence>
<accession>A0AAV4VLJ9</accession>
<feature type="region of interest" description="Disordered" evidence="1">
    <location>
        <begin position="31"/>
        <end position="66"/>
    </location>
</feature>
<evidence type="ECO:0000256" key="1">
    <source>
        <dbReference type="SAM" id="MobiDB-lite"/>
    </source>
</evidence>
<gene>
    <name evidence="2" type="ORF">CDAR_492011</name>
</gene>
<feature type="compositionally biased region" description="Basic and acidic residues" evidence="1">
    <location>
        <begin position="53"/>
        <end position="66"/>
    </location>
</feature>
<dbReference type="AlphaFoldDB" id="A0AAV4VLJ9"/>
<name>A0AAV4VLJ9_9ARAC</name>
<comment type="caution">
    <text evidence="2">The sequence shown here is derived from an EMBL/GenBank/DDBJ whole genome shotgun (WGS) entry which is preliminary data.</text>
</comment>
<dbReference type="Proteomes" id="UP001054837">
    <property type="component" value="Unassembled WGS sequence"/>
</dbReference>
<proteinExistence type="predicted"/>
<protein>
    <submittedName>
        <fullName evidence="2">Uncharacterized protein</fullName>
    </submittedName>
</protein>
<feature type="compositionally biased region" description="Polar residues" evidence="1">
    <location>
        <begin position="43"/>
        <end position="52"/>
    </location>
</feature>
<organism evidence="2 3">
    <name type="scientific">Caerostris darwini</name>
    <dbReference type="NCBI Taxonomy" id="1538125"/>
    <lineage>
        <taxon>Eukaryota</taxon>
        <taxon>Metazoa</taxon>
        <taxon>Ecdysozoa</taxon>
        <taxon>Arthropoda</taxon>
        <taxon>Chelicerata</taxon>
        <taxon>Arachnida</taxon>
        <taxon>Araneae</taxon>
        <taxon>Araneomorphae</taxon>
        <taxon>Entelegynae</taxon>
        <taxon>Araneoidea</taxon>
        <taxon>Araneidae</taxon>
        <taxon>Caerostris</taxon>
    </lineage>
</organism>
<evidence type="ECO:0000313" key="2">
    <source>
        <dbReference type="EMBL" id="GIY70489.1"/>
    </source>
</evidence>